<dbReference type="SUPFAM" id="SSF75005">
    <property type="entry name" value="Arabinanase/levansucrase/invertase"/>
    <property type="match status" value="1"/>
</dbReference>
<gene>
    <name evidence="1" type="ORF">K3162_10095</name>
</gene>
<name>A0ABX8ZSD8_9SPHN</name>
<protein>
    <submittedName>
        <fullName evidence="1">Glycoside hydrolase family 68 protein</fullName>
    </submittedName>
</protein>
<accession>A0ABX8ZSD8</accession>
<dbReference type="RefSeq" id="WP_221427604.1">
    <property type="nucleotide sequence ID" value="NZ_CP081296.1"/>
</dbReference>
<organism evidence="1 2">
    <name type="scientific">Qipengyuania xiapuensis</name>
    <dbReference type="NCBI Taxonomy" id="2867236"/>
    <lineage>
        <taxon>Bacteria</taxon>
        <taxon>Pseudomonadati</taxon>
        <taxon>Pseudomonadota</taxon>
        <taxon>Alphaproteobacteria</taxon>
        <taxon>Sphingomonadales</taxon>
        <taxon>Erythrobacteraceae</taxon>
        <taxon>Qipengyuania</taxon>
    </lineage>
</organism>
<reference evidence="1 2" key="1">
    <citation type="submission" date="2021-08" db="EMBL/GenBank/DDBJ databases">
        <title>Comparative Genomics Analysis of the Genus Qipengyuania Reveals Extensive Genetic Diversity and Metabolic Versatility, Including the Description of Fifteen Novel Species.</title>
        <authorList>
            <person name="Liu Y."/>
        </authorList>
    </citation>
    <scope>NUCLEOTIDE SEQUENCE [LARGE SCALE GENOMIC DNA]</scope>
    <source>
        <strain evidence="1 2">1NDW3</strain>
    </source>
</reference>
<dbReference type="Gene3D" id="2.115.10.20">
    <property type="entry name" value="Glycosyl hydrolase domain, family 43"/>
    <property type="match status" value="1"/>
</dbReference>
<keyword evidence="2" id="KW-1185">Reference proteome</keyword>
<sequence>MMAQADPAPTMGSSKWLCGPGWQPAELPAIGQSDVTPLLPDCDLWDCWPLQHEDGSTVEIDGVQYWFFLSSPRLPDPGQRHHHARVSYIPTS</sequence>
<dbReference type="EMBL" id="CP081296">
    <property type="protein sequence ID" value="QZD91900.1"/>
    <property type="molecule type" value="Genomic_DNA"/>
</dbReference>
<keyword evidence="1" id="KW-0378">Hydrolase</keyword>
<dbReference type="Proteomes" id="UP000824300">
    <property type="component" value="Chromosome"/>
</dbReference>
<evidence type="ECO:0000313" key="2">
    <source>
        <dbReference type="Proteomes" id="UP000824300"/>
    </source>
</evidence>
<dbReference type="GO" id="GO:0016787">
    <property type="term" value="F:hydrolase activity"/>
    <property type="evidence" value="ECO:0007669"/>
    <property type="project" value="UniProtKB-KW"/>
</dbReference>
<proteinExistence type="predicted"/>
<dbReference type="InterPro" id="IPR023296">
    <property type="entry name" value="Glyco_hydro_beta-prop_sf"/>
</dbReference>
<evidence type="ECO:0000313" key="1">
    <source>
        <dbReference type="EMBL" id="QZD91900.1"/>
    </source>
</evidence>